<evidence type="ECO:0000313" key="2">
    <source>
        <dbReference type="Proteomes" id="UP001229421"/>
    </source>
</evidence>
<dbReference type="InterPro" id="IPR043502">
    <property type="entry name" value="DNA/RNA_pol_sf"/>
</dbReference>
<comment type="caution">
    <text evidence="1">The sequence shown here is derived from an EMBL/GenBank/DDBJ whole genome shotgun (WGS) entry which is preliminary data.</text>
</comment>
<reference evidence="1" key="1">
    <citation type="journal article" date="2023" name="bioRxiv">
        <title>Improved chromosome-level genome assembly for marigold (Tagetes erecta).</title>
        <authorList>
            <person name="Jiang F."/>
            <person name="Yuan L."/>
            <person name="Wang S."/>
            <person name="Wang H."/>
            <person name="Xu D."/>
            <person name="Wang A."/>
            <person name="Fan W."/>
        </authorList>
    </citation>
    <scope>NUCLEOTIDE SEQUENCE</scope>
    <source>
        <strain evidence="1">WSJ</strain>
        <tissue evidence="1">Leaf</tissue>
    </source>
</reference>
<keyword evidence="2" id="KW-1185">Reference proteome</keyword>
<dbReference type="Proteomes" id="UP001229421">
    <property type="component" value="Unassembled WGS sequence"/>
</dbReference>
<dbReference type="EMBL" id="JAUHHV010000005">
    <property type="protein sequence ID" value="KAK1424903.1"/>
    <property type="molecule type" value="Genomic_DNA"/>
</dbReference>
<sequence length="216" mass="24684">MDDCKPCATPIDTTSTISVTDGALLPHRTLYKTLAGTLQYLTLTCPDITYAVQQIMGYLLLHRPHHLLRIVLMLIEGVTNSRRSTSGYCAFLTTNLISWFSKRHATISRSNDEAKYRGVANVVYETTWLHDLLFELHVRIPRAIIVCCDNVSEVYLYHDPVQHQHTKHAEVDIHFVREKVRVGHIRVLPVPSSAQYGDIFTKDLPCHLFVVSRFQI</sequence>
<proteinExistence type="predicted"/>
<accession>A0AAD8KLC3</accession>
<protein>
    <submittedName>
        <fullName evidence="1">Uncharacterized protein</fullName>
    </submittedName>
</protein>
<dbReference type="CDD" id="cd09272">
    <property type="entry name" value="RNase_HI_RT_Ty1"/>
    <property type="match status" value="1"/>
</dbReference>
<dbReference type="SUPFAM" id="SSF56672">
    <property type="entry name" value="DNA/RNA polymerases"/>
    <property type="match status" value="1"/>
</dbReference>
<evidence type="ECO:0000313" key="1">
    <source>
        <dbReference type="EMBL" id="KAK1424903.1"/>
    </source>
</evidence>
<dbReference type="AlphaFoldDB" id="A0AAD8KLC3"/>
<name>A0AAD8KLC3_TARER</name>
<dbReference type="PANTHER" id="PTHR11439">
    <property type="entry name" value="GAG-POL-RELATED RETROTRANSPOSON"/>
    <property type="match status" value="1"/>
</dbReference>
<gene>
    <name evidence="1" type="ORF">QVD17_20244</name>
</gene>
<organism evidence="1 2">
    <name type="scientific">Tagetes erecta</name>
    <name type="common">African marigold</name>
    <dbReference type="NCBI Taxonomy" id="13708"/>
    <lineage>
        <taxon>Eukaryota</taxon>
        <taxon>Viridiplantae</taxon>
        <taxon>Streptophyta</taxon>
        <taxon>Embryophyta</taxon>
        <taxon>Tracheophyta</taxon>
        <taxon>Spermatophyta</taxon>
        <taxon>Magnoliopsida</taxon>
        <taxon>eudicotyledons</taxon>
        <taxon>Gunneridae</taxon>
        <taxon>Pentapetalae</taxon>
        <taxon>asterids</taxon>
        <taxon>campanulids</taxon>
        <taxon>Asterales</taxon>
        <taxon>Asteraceae</taxon>
        <taxon>Asteroideae</taxon>
        <taxon>Heliantheae alliance</taxon>
        <taxon>Tageteae</taxon>
        <taxon>Tagetes</taxon>
    </lineage>
</organism>
<dbReference type="PANTHER" id="PTHR11439:SF524">
    <property type="entry name" value="RNA-DIRECTED DNA POLYMERASE, PROTEIN KINASE RLK-PELLE-DLSV FAMILY"/>
    <property type="match status" value="1"/>
</dbReference>